<dbReference type="GO" id="GO:0008410">
    <property type="term" value="F:CoA-transferase activity"/>
    <property type="evidence" value="ECO:0007669"/>
    <property type="project" value="InterPro"/>
</dbReference>
<dbReference type="FunCoup" id="A0A0D2GK12">
    <property type="interactions" value="263"/>
</dbReference>
<keyword evidence="2" id="KW-1185">Reference proteome</keyword>
<dbReference type="InterPro" id="IPR037171">
    <property type="entry name" value="NagB/RpiA_transferase-like"/>
</dbReference>
<keyword evidence="1" id="KW-0808">Transferase</keyword>
<proteinExistence type="predicted"/>
<accession>A0A0D2GK12</accession>
<dbReference type="SMART" id="SM00882">
    <property type="entry name" value="CoA_trans"/>
    <property type="match status" value="1"/>
</dbReference>
<organism evidence="1 2">
    <name type="scientific">Dethiosulfatarculus sandiegensis</name>
    <dbReference type="NCBI Taxonomy" id="1429043"/>
    <lineage>
        <taxon>Bacteria</taxon>
        <taxon>Pseudomonadati</taxon>
        <taxon>Thermodesulfobacteriota</taxon>
        <taxon>Desulfarculia</taxon>
        <taxon>Desulfarculales</taxon>
        <taxon>Desulfarculaceae</taxon>
        <taxon>Dethiosulfatarculus</taxon>
    </lineage>
</organism>
<dbReference type="STRING" id="1429043.X474_04780"/>
<dbReference type="SUPFAM" id="SSF100950">
    <property type="entry name" value="NagB/RpiA/CoA transferase-like"/>
    <property type="match status" value="1"/>
</dbReference>
<comment type="caution">
    <text evidence="1">The sequence shown here is derived from an EMBL/GenBank/DDBJ whole genome shotgun (WGS) entry which is preliminary data.</text>
</comment>
<sequence>MASAISTLVQPGMSLALGCALEGLIPYAAAHEIIRQKKRDLTLIGPISNICFDQIIAAGLARQVIAAWVGNVSTGIGYSFRRAVEKKKQPQLKVVNHSNFSISLALEAGSRGLPMAVGISPAGSDIVKGNPHFKDLICPHSGKKLLAIKALNPDLTILHVQKADSYGNCRLWGASGISKEAALAAEKVLITCEELVSTKEVRKDPDRTFLAGFCVDAVCPIAWGAHPAPVQGYYGLDNLLYLDYAKATKTRQGAESWLDEWIYNLKDHKAYLEKLGMGRLAALTVQNSRLSTSLEYDW</sequence>
<protein>
    <submittedName>
        <fullName evidence="1">3-oxoadipate CoA-transferase</fullName>
    </submittedName>
</protein>
<dbReference type="InterPro" id="IPR004165">
    <property type="entry name" value="CoA_trans_fam_I"/>
</dbReference>
<dbReference type="Gene3D" id="3.40.1080.10">
    <property type="entry name" value="Glutaconate Coenzyme A-transferase"/>
    <property type="match status" value="1"/>
</dbReference>
<name>A0A0D2GK12_9BACT</name>
<dbReference type="Gene3D" id="3.30.30.40">
    <property type="match status" value="1"/>
</dbReference>
<evidence type="ECO:0000313" key="1">
    <source>
        <dbReference type="EMBL" id="KIX15092.1"/>
    </source>
</evidence>
<dbReference type="AlphaFoldDB" id="A0A0D2GK12"/>
<dbReference type="InParanoid" id="A0A0D2GK12"/>
<evidence type="ECO:0000313" key="2">
    <source>
        <dbReference type="Proteomes" id="UP000032233"/>
    </source>
</evidence>
<dbReference type="Proteomes" id="UP000032233">
    <property type="component" value="Unassembled WGS sequence"/>
</dbReference>
<dbReference type="Pfam" id="PF01144">
    <property type="entry name" value="CoA_trans"/>
    <property type="match status" value="1"/>
</dbReference>
<gene>
    <name evidence="1" type="ORF">X474_04780</name>
</gene>
<dbReference type="EMBL" id="AZAC01000004">
    <property type="protein sequence ID" value="KIX15092.1"/>
    <property type="molecule type" value="Genomic_DNA"/>
</dbReference>
<dbReference type="PATRIC" id="fig|1429043.3.peg.1019"/>
<reference evidence="1 2" key="1">
    <citation type="submission" date="2013-11" db="EMBL/GenBank/DDBJ databases">
        <title>Metagenomic analysis of a methanogenic consortium involved in long chain n-alkane degradation.</title>
        <authorList>
            <person name="Davidova I.A."/>
            <person name="Callaghan A.V."/>
            <person name="Wawrik B."/>
            <person name="Pruitt S."/>
            <person name="Marks C."/>
            <person name="Duncan K.E."/>
            <person name="Suflita J.M."/>
        </authorList>
    </citation>
    <scope>NUCLEOTIDE SEQUENCE [LARGE SCALE GENOMIC DNA]</scope>
    <source>
        <strain evidence="1 2">SPR</strain>
    </source>
</reference>